<dbReference type="PATRIC" id="fig|1179773.3.peg.5496"/>
<dbReference type="HOGENOM" id="CLU_057459_1_0_11"/>
<name>K0K7U2_SACES</name>
<sequence length="362" mass="37094">MTSRRRRVLRAVAALLVVAGAGAAVPLWSRWTTTAAPPPAPAPGVTAPVTRATLAETTAVDGELGYGPAVPLTSKAAGTVTWLPEVGAVLTRGDVLLRADEKPVVVLLGPLPMYRSLARDSTGRDVRQFEENLRALGYVGFTVDEKYTEATANAVKRWQRALRVEDTGEIDPGGVVYVPEPVRVSSRAVRIGGSASGEVLSHTPDVKVVTVDARAKDVAWAVVGAGVSVALPGGAQVPGVVAAVGTELSTGTGTGTGQPGGNPTGQSTNATVPVTITVADQNAVASMTKAPVQVRYTARARPDVLTVPVPALLAPVEGGYAVEVVDGDATRVVAVETGLFADGRVEVRGPGLVEGMTVRVPG</sequence>
<protein>
    <recommendedName>
        <fullName evidence="2">Peptidoglycan binding-like domain-containing protein</fullName>
    </recommendedName>
</protein>
<dbReference type="AlphaFoldDB" id="K0K7U2"/>
<dbReference type="SUPFAM" id="SSF47090">
    <property type="entry name" value="PGBD-like"/>
    <property type="match status" value="1"/>
</dbReference>
<dbReference type="EMBL" id="HE804045">
    <property type="protein sequence ID" value="CCH32713.1"/>
    <property type="molecule type" value="Genomic_DNA"/>
</dbReference>
<dbReference type="PROSITE" id="PS51318">
    <property type="entry name" value="TAT"/>
    <property type="match status" value="1"/>
</dbReference>
<keyword evidence="4" id="KW-1185">Reference proteome</keyword>
<dbReference type="InterPro" id="IPR006311">
    <property type="entry name" value="TAT_signal"/>
</dbReference>
<organism evidence="3 4">
    <name type="scientific">Saccharothrix espanaensis (strain ATCC 51144 / DSM 44229 / JCM 9112 / NBRC 15066 / NRRL 15764)</name>
    <dbReference type="NCBI Taxonomy" id="1179773"/>
    <lineage>
        <taxon>Bacteria</taxon>
        <taxon>Bacillati</taxon>
        <taxon>Actinomycetota</taxon>
        <taxon>Actinomycetes</taxon>
        <taxon>Pseudonocardiales</taxon>
        <taxon>Pseudonocardiaceae</taxon>
        <taxon>Saccharothrix</taxon>
    </lineage>
</organism>
<dbReference type="STRING" id="1179773.BN6_54540"/>
<dbReference type="KEGG" id="sesp:BN6_54540"/>
<proteinExistence type="predicted"/>
<evidence type="ECO:0000256" key="1">
    <source>
        <dbReference type="SAM" id="SignalP"/>
    </source>
</evidence>
<dbReference type="Proteomes" id="UP000006281">
    <property type="component" value="Chromosome"/>
</dbReference>
<dbReference type="InterPro" id="IPR036365">
    <property type="entry name" value="PGBD-like_sf"/>
</dbReference>
<dbReference type="Pfam" id="PF01471">
    <property type="entry name" value="PG_binding_1"/>
    <property type="match status" value="1"/>
</dbReference>
<dbReference type="Gene3D" id="1.10.101.10">
    <property type="entry name" value="PGBD-like superfamily/PGBD"/>
    <property type="match status" value="1"/>
</dbReference>
<evidence type="ECO:0000313" key="4">
    <source>
        <dbReference type="Proteomes" id="UP000006281"/>
    </source>
</evidence>
<dbReference type="InterPro" id="IPR002477">
    <property type="entry name" value="Peptidoglycan-bd-like"/>
</dbReference>
<dbReference type="eggNOG" id="COG3409">
    <property type="taxonomic scope" value="Bacteria"/>
</dbReference>
<evidence type="ECO:0000259" key="2">
    <source>
        <dbReference type="Pfam" id="PF01471"/>
    </source>
</evidence>
<dbReference type="RefSeq" id="WP_015102825.1">
    <property type="nucleotide sequence ID" value="NC_019673.1"/>
</dbReference>
<feature type="domain" description="Peptidoglycan binding-like" evidence="2">
    <location>
        <begin position="123"/>
        <end position="172"/>
    </location>
</feature>
<evidence type="ECO:0000313" key="3">
    <source>
        <dbReference type="EMBL" id="CCH32713.1"/>
    </source>
</evidence>
<feature type="chain" id="PRO_5003834526" description="Peptidoglycan binding-like domain-containing protein" evidence="1">
    <location>
        <begin position="24"/>
        <end position="362"/>
    </location>
</feature>
<reference evidence="3 4" key="1">
    <citation type="journal article" date="2012" name="BMC Genomics">
        <title>Complete genome sequence of Saccharothrix espanaensis DSM 44229T and comparison to the other completely sequenced Pseudonocardiaceae.</title>
        <authorList>
            <person name="Strobel T."/>
            <person name="Al-Dilaimi A."/>
            <person name="Blom J."/>
            <person name="Gessner A."/>
            <person name="Kalinowski J."/>
            <person name="Luzhetska M."/>
            <person name="Puhler A."/>
            <person name="Szczepanowski R."/>
            <person name="Bechthold A."/>
            <person name="Ruckert C."/>
        </authorList>
    </citation>
    <scope>NUCLEOTIDE SEQUENCE [LARGE SCALE GENOMIC DNA]</scope>
    <source>
        <strain evidence="4">ATCC 51144 / DSM 44229 / JCM 9112 / NBRC 15066 / NRRL 15764</strain>
    </source>
</reference>
<accession>K0K7U2</accession>
<gene>
    <name evidence="3" type="ordered locus">BN6_54540</name>
</gene>
<keyword evidence="1" id="KW-0732">Signal</keyword>
<feature type="signal peptide" evidence="1">
    <location>
        <begin position="1"/>
        <end position="23"/>
    </location>
</feature>
<dbReference type="Gene3D" id="2.40.420.20">
    <property type="match status" value="1"/>
</dbReference>
<dbReference type="InterPro" id="IPR036366">
    <property type="entry name" value="PGBDSf"/>
</dbReference>